<comment type="subcellular location">
    <subcellularLocation>
        <location evidence="1 3">Nucleus</location>
    </subcellularLocation>
</comment>
<keyword evidence="2 3" id="KW-0539">Nucleus</keyword>
<sequence>MARNSHHADSSQISYNSIQTCYADLVPSKKRKTHKRKRDTMKYNSFLRSPKKEEQEVPDTVVTQFSNVKEEAYGNGEIDVMDELEGIFGIEHDEMLSNDNMFGRLSWDFMNLEEYPAVEDEEGSDMFRFDDSRSSFFEFEESHYSTGKIIKEESAGFGDGDEKGVCLNLNLNLNYQEVMEAWSDRGPLLAGDHSLPMASNDNYMGEVPVMEEDRTRREASVLRYKEKRQTRLFSKKIRYQVRKLNAEKRPRLKGFLTIMGPVYVKCCFPECQKMLQLKKSSIGMECNVVYPGHHSSPAPPKTDRNDFYKSIRAITRTFQFHLKIRILYDDNIDRN</sequence>
<keyword evidence="6" id="KW-1185">Reference proteome</keyword>
<dbReference type="PANTHER" id="PTHR31874">
    <property type="entry name" value="CCT MOTIF FAMILY PROTEIN, EXPRESSED"/>
    <property type="match status" value="1"/>
</dbReference>
<dbReference type="PROSITE" id="PS51017">
    <property type="entry name" value="CCT"/>
    <property type="match status" value="1"/>
</dbReference>
<dbReference type="InterPro" id="IPR010402">
    <property type="entry name" value="CCT_domain"/>
</dbReference>
<dbReference type="PANTHER" id="PTHR31874:SF41">
    <property type="entry name" value="CCT MOTIF FAMILY PROTEIN"/>
    <property type="match status" value="1"/>
</dbReference>
<organism evidence="5 6">
    <name type="scientific">Salix brachista</name>
    <dbReference type="NCBI Taxonomy" id="2182728"/>
    <lineage>
        <taxon>Eukaryota</taxon>
        <taxon>Viridiplantae</taxon>
        <taxon>Streptophyta</taxon>
        <taxon>Embryophyta</taxon>
        <taxon>Tracheophyta</taxon>
        <taxon>Spermatophyta</taxon>
        <taxon>Magnoliopsida</taxon>
        <taxon>eudicotyledons</taxon>
        <taxon>Gunneridae</taxon>
        <taxon>Pentapetalae</taxon>
        <taxon>rosids</taxon>
        <taxon>fabids</taxon>
        <taxon>Malpighiales</taxon>
        <taxon>Salicaceae</taxon>
        <taxon>Saliceae</taxon>
        <taxon>Salix</taxon>
    </lineage>
</organism>
<gene>
    <name evidence="5" type="ORF">DKX38_024926</name>
</gene>
<dbReference type="AlphaFoldDB" id="A0A5N5K0D5"/>
<dbReference type="Proteomes" id="UP000326939">
    <property type="component" value="Chromosome 16"/>
</dbReference>
<dbReference type="GO" id="GO:0006355">
    <property type="term" value="P:regulation of DNA-templated transcription"/>
    <property type="evidence" value="ECO:0007669"/>
    <property type="project" value="TreeGrafter"/>
</dbReference>
<evidence type="ECO:0000256" key="1">
    <source>
        <dbReference type="ARBA" id="ARBA00004123"/>
    </source>
</evidence>
<evidence type="ECO:0000259" key="4">
    <source>
        <dbReference type="PROSITE" id="PS51017"/>
    </source>
</evidence>
<dbReference type="GO" id="GO:0005634">
    <property type="term" value="C:nucleus"/>
    <property type="evidence" value="ECO:0007669"/>
    <property type="project" value="UniProtKB-SubCell"/>
</dbReference>
<evidence type="ECO:0000313" key="5">
    <source>
        <dbReference type="EMBL" id="KAB5520607.1"/>
    </source>
</evidence>
<name>A0A5N5K0D5_9ROSI</name>
<evidence type="ECO:0000256" key="2">
    <source>
        <dbReference type="ARBA" id="ARBA00023242"/>
    </source>
</evidence>
<proteinExistence type="predicted"/>
<reference evidence="6" key="1">
    <citation type="journal article" date="2019" name="Gigascience">
        <title>De novo genome assembly of the endangered Acer yangbiense, a plant species with extremely small populations endemic to Yunnan Province, China.</title>
        <authorList>
            <person name="Yang J."/>
            <person name="Wariss H.M."/>
            <person name="Tao L."/>
            <person name="Zhang R."/>
            <person name="Yun Q."/>
            <person name="Hollingsworth P."/>
            <person name="Dao Z."/>
            <person name="Luo G."/>
            <person name="Guo H."/>
            <person name="Ma Y."/>
            <person name="Sun W."/>
        </authorList>
    </citation>
    <scope>NUCLEOTIDE SEQUENCE [LARGE SCALE GENOMIC DNA]</scope>
    <source>
        <strain evidence="6">cv. br00</strain>
    </source>
</reference>
<dbReference type="Pfam" id="PF06203">
    <property type="entry name" value="CCT"/>
    <property type="match status" value="1"/>
</dbReference>
<evidence type="ECO:0000313" key="6">
    <source>
        <dbReference type="Proteomes" id="UP000326939"/>
    </source>
</evidence>
<evidence type="ECO:0000256" key="3">
    <source>
        <dbReference type="PROSITE-ProRule" id="PRU00357"/>
    </source>
</evidence>
<protein>
    <recommendedName>
        <fullName evidence="4">CCT domain-containing protein</fullName>
    </recommendedName>
</protein>
<feature type="domain" description="CCT" evidence="4">
    <location>
        <begin position="217"/>
        <end position="259"/>
    </location>
</feature>
<accession>A0A5N5K0D5</accession>
<dbReference type="InterPro" id="IPR052453">
    <property type="entry name" value="CONSTANS-like_ZF"/>
</dbReference>
<comment type="caution">
    <text evidence="5">The sequence shown here is derived from an EMBL/GenBank/DDBJ whole genome shotgun (WGS) entry which is preliminary data.</text>
</comment>
<dbReference type="EMBL" id="VDCV01000016">
    <property type="protein sequence ID" value="KAB5520607.1"/>
    <property type="molecule type" value="Genomic_DNA"/>
</dbReference>